<evidence type="ECO:0000313" key="4">
    <source>
        <dbReference type="Proteomes" id="UP000292345"/>
    </source>
</evidence>
<dbReference type="InterPro" id="IPR051910">
    <property type="entry name" value="ComF/GntX_DNA_util-trans"/>
</dbReference>
<feature type="domain" description="Phosphoribosyltransferase" evidence="2">
    <location>
        <begin position="155"/>
        <end position="229"/>
    </location>
</feature>
<dbReference type="Gene3D" id="3.40.50.2020">
    <property type="match status" value="1"/>
</dbReference>
<dbReference type="InterPro" id="IPR029057">
    <property type="entry name" value="PRTase-like"/>
</dbReference>
<dbReference type="Proteomes" id="UP000292345">
    <property type="component" value="Unassembled WGS sequence"/>
</dbReference>
<dbReference type="CDD" id="cd06223">
    <property type="entry name" value="PRTases_typeI"/>
    <property type="match status" value="1"/>
</dbReference>
<keyword evidence="3" id="KW-0808">Transferase</keyword>
<comment type="similarity">
    <text evidence="1">Belongs to the ComF/GntX family.</text>
</comment>
<dbReference type="PANTHER" id="PTHR47505:SF1">
    <property type="entry name" value="DNA UTILIZATION PROTEIN YHGH"/>
    <property type="match status" value="1"/>
</dbReference>
<comment type="caution">
    <text evidence="3">The sequence shown here is derived from an EMBL/GenBank/DDBJ whole genome shotgun (WGS) entry which is preliminary data.</text>
</comment>
<dbReference type="SUPFAM" id="SSF53271">
    <property type="entry name" value="PRTase-like"/>
    <property type="match status" value="1"/>
</dbReference>
<gene>
    <name evidence="3" type="ORF">C3B51_18395</name>
</gene>
<dbReference type="Pfam" id="PF00156">
    <property type="entry name" value="Pribosyltran"/>
    <property type="match status" value="1"/>
</dbReference>
<sequence>MIAIQGWKAMSLSHVLAQALFPRYCACCQSPVAHAGLCTPCLEALPLFLPEEGNLLLRADIRAQFSLPDCDGLIACGWYHGVLKRWLCELKLHQRRHAARLLRQVIAYQWQHYCFEQVPQVDAAIAIPLPKQRLINRGFNQVMQTWGYVLNGQLPILPVLSKRMTRAQQTLNRRARLHNQSQAFSLAGSLTGKRILLVDDVITTGATINAAAQLCRRAGATQIWACATCLTPA</sequence>
<evidence type="ECO:0000256" key="1">
    <source>
        <dbReference type="ARBA" id="ARBA00008007"/>
    </source>
</evidence>
<proteinExistence type="inferred from homology"/>
<dbReference type="AlphaFoldDB" id="A0A4V2E1W5"/>
<dbReference type="InterPro" id="IPR000836">
    <property type="entry name" value="PRTase_dom"/>
</dbReference>
<dbReference type="PANTHER" id="PTHR47505">
    <property type="entry name" value="DNA UTILIZATION PROTEIN YHGH"/>
    <property type="match status" value="1"/>
</dbReference>
<evidence type="ECO:0000313" key="3">
    <source>
        <dbReference type="EMBL" id="RZM75553.1"/>
    </source>
</evidence>
<organism evidence="3 4">
    <name type="scientific">Pseudoalteromonas rubra</name>
    <dbReference type="NCBI Taxonomy" id="43658"/>
    <lineage>
        <taxon>Bacteria</taxon>
        <taxon>Pseudomonadati</taxon>
        <taxon>Pseudomonadota</taxon>
        <taxon>Gammaproteobacteria</taxon>
        <taxon>Alteromonadales</taxon>
        <taxon>Pseudoalteromonadaceae</taxon>
        <taxon>Pseudoalteromonas</taxon>
    </lineage>
</organism>
<accession>A0A4V2E1W5</accession>
<reference evidence="3 4" key="1">
    <citation type="submission" date="2018-01" db="EMBL/GenBank/DDBJ databases">
        <title>Co-occurrence of chitin degradation, pigmentation and bioactivity in marine Pseudoalteromonas.</title>
        <authorList>
            <person name="Paulsen S."/>
            <person name="Gram L."/>
            <person name="Machado H."/>
        </authorList>
    </citation>
    <scope>NUCLEOTIDE SEQUENCE [LARGE SCALE GENOMIC DNA]</scope>
    <source>
        <strain evidence="3 4">S1946</strain>
    </source>
</reference>
<dbReference type="GO" id="GO:0016757">
    <property type="term" value="F:glycosyltransferase activity"/>
    <property type="evidence" value="ECO:0007669"/>
    <property type="project" value="UniProtKB-KW"/>
</dbReference>
<protein>
    <submittedName>
        <fullName evidence="3">Amidophosphoribosyltransferase</fullName>
    </submittedName>
</protein>
<name>A0A4V2E1W5_9GAMM</name>
<keyword evidence="3" id="KW-0328">Glycosyltransferase</keyword>
<evidence type="ECO:0000259" key="2">
    <source>
        <dbReference type="Pfam" id="PF00156"/>
    </source>
</evidence>
<dbReference type="EMBL" id="PPUZ01000053">
    <property type="protein sequence ID" value="RZM75553.1"/>
    <property type="molecule type" value="Genomic_DNA"/>
</dbReference>